<evidence type="ECO:0000256" key="2">
    <source>
        <dbReference type="ARBA" id="ARBA00023163"/>
    </source>
</evidence>
<accession>A0A087TNG7</accession>
<dbReference type="InterPro" id="IPR036322">
    <property type="entry name" value="WD40_repeat_dom_sf"/>
</dbReference>
<proteinExistence type="predicted"/>
<dbReference type="PANTHER" id="PTHR15052">
    <property type="entry name" value="RNA POLYMERASE III TRANSCRIPTION INITIATION FACTOR COMPLEX SUBUNIT"/>
    <property type="match status" value="1"/>
</dbReference>
<dbReference type="GO" id="GO:0005634">
    <property type="term" value="C:nucleus"/>
    <property type="evidence" value="ECO:0007669"/>
    <property type="project" value="UniProtKB-SubCell"/>
</dbReference>
<sequence length="108" mass="11966">MQLGIAHKHGIIWDMAWCPSGCWEDPDSEYSSDDMPCLGLLAVACSNSNIYIYSIPHPESLASFTENAPLYSTSPSAVLHPLFGDPCFGTRKSMCISLCWQKSDAYER</sequence>
<evidence type="ECO:0000256" key="1">
    <source>
        <dbReference type="ARBA" id="ARBA00004123"/>
    </source>
</evidence>
<dbReference type="EMBL" id="KK116043">
    <property type="protein sequence ID" value="KFM66656.1"/>
    <property type="molecule type" value="Genomic_DNA"/>
</dbReference>
<dbReference type="Proteomes" id="UP000054359">
    <property type="component" value="Unassembled WGS sequence"/>
</dbReference>
<dbReference type="OMA" id="MATCIDW"/>
<protein>
    <submittedName>
        <fullName evidence="4">General transcription factor 3C polypeptide 2</fullName>
    </submittedName>
</protein>
<dbReference type="OrthoDB" id="4703at2759"/>
<evidence type="ECO:0000256" key="3">
    <source>
        <dbReference type="ARBA" id="ARBA00023242"/>
    </source>
</evidence>
<dbReference type="PANTHER" id="PTHR15052:SF2">
    <property type="entry name" value="GENERAL TRANSCRIPTION FACTOR 3C POLYPEPTIDE 2"/>
    <property type="match status" value="1"/>
</dbReference>
<evidence type="ECO:0000313" key="5">
    <source>
        <dbReference type="Proteomes" id="UP000054359"/>
    </source>
</evidence>
<reference evidence="4 5" key="1">
    <citation type="submission" date="2013-11" db="EMBL/GenBank/DDBJ databases">
        <title>Genome sequencing of Stegodyphus mimosarum.</title>
        <authorList>
            <person name="Bechsgaard J."/>
        </authorList>
    </citation>
    <scope>NUCLEOTIDE SEQUENCE [LARGE SCALE GENOMIC DNA]</scope>
</reference>
<dbReference type="GO" id="GO:0006383">
    <property type="term" value="P:transcription by RNA polymerase III"/>
    <property type="evidence" value="ECO:0007669"/>
    <property type="project" value="TreeGrafter"/>
</dbReference>
<dbReference type="STRING" id="407821.A0A087TNG7"/>
<keyword evidence="2" id="KW-0804">Transcription</keyword>
<keyword evidence="5" id="KW-1185">Reference proteome</keyword>
<dbReference type="InterPro" id="IPR052416">
    <property type="entry name" value="GTF3C_component"/>
</dbReference>
<feature type="non-terminal residue" evidence="4">
    <location>
        <position position="108"/>
    </location>
</feature>
<evidence type="ECO:0000313" key="4">
    <source>
        <dbReference type="EMBL" id="KFM66656.1"/>
    </source>
</evidence>
<keyword evidence="3" id="KW-0539">Nucleus</keyword>
<comment type="subcellular location">
    <subcellularLocation>
        <location evidence="1">Nucleus</location>
    </subcellularLocation>
</comment>
<organism evidence="4 5">
    <name type="scientific">Stegodyphus mimosarum</name>
    <name type="common">African social velvet spider</name>
    <dbReference type="NCBI Taxonomy" id="407821"/>
    <lineage>
        <taxon>Eukaryota</taxon>
        <taxon>Metazoa</taxon>
        <taxon>Ecdysozoa</taxon>
        <taxon>Arthropoda</taxon>
        <taxon>Chelicerata</taxon>
        <taxon>Arachnida</taxon>
        <taxon>Araneae</taxon>
        <taxon>Araneomorphae</taxon>
        <taxon>Entelegynae</taxon>
        <taxon>Eresoidea</taxon>
        <taxon>Eresidae</taxon>
        <taxon>Stegodyphus</taxon>
    </lineage>
</organism>
<dbReference type="AlphaFoldDB" id="A0A087TNG7"/>
<name>A0A087TNG7_STEMI</name>
<dbReference type="SUPFAM" id="SSF50978">
    <property type="entry name" value="WD40 repeat-like"/>
    <property type="match status" value="1"/>
</dbReference>
<gene>
    <name evidence="4" type="ORF">X975_09323</name>
</gene>
<dbReference type="GO" id="GO:0000127">
    <property type="term" value="C:transcription factor TFIIIC complex"/>
    <property type="evidence" value="ECO:0007669"/>
    <property type="project" value="TreeGrafter"/>
</dbReference>